<dbReference type="Proteomes" id="UP000075391">
    <property type="component" value="Unassembled WGS sequence"/>
</dbReference>
<evidence type="ECO:0000259" key="2">
    <source>
        <dbReference type="Pfam" id="PF12697"/>
    </source>
</evidence>
<dbReference type="SUPFAM" id="SSF53474">
    <property type="entry name" value="alpha/beta-Hydrolases"/>
    <property type="match status" value="1"/>
</dbReference>
<dbReference type="Pfam" id="PF12697">
    <property type="entry name" value="Abhydrolase_6"/>
    <property type="match status" value="1"/>
</dbReference>
<dbReference type="OrthoDB" id="8680283at2"/>
<name>A0A150WHE6_BDEBC</name>
<reference evidence="3 4" key="1">
    <citation type="submission" date="2016-03" db="EMBL/GenBank/DDBJ databases">
        <authorList>
            <person name="Ploux O."/>
        </authorList>
    </citation>
    <scope>NUCLEOTIDE SEQUENCE [LARGE SCALE GENOMIC DNA]</scope>
    <source>
        <strain evidence="3 4">BER2</strain>
    </source>
</reference>
<organism evidence="3 4">
    <name type="scientific">Bdellovibrio bacteriovorus</name>
    <dbReference type="NCBI Taxonomy" id="959"/>
    <lineage>
        <taxon>Bacteria</taxon>
        <taxon>Pseudomonadati</taxon>
        <taxon>Bdellovibrionota</taxon>
        <taxon>Bdellovibrionia</taxon>
        <taxon>Bdellovibrionales</taxon>
        <taxon>Pseudobdellovibrionaceae</taxon>
        <taxon>Bdellovibrio</taxon>
    </lineage>
</organism>
<evidence type="ECO:0000313" key="4">
    <source>
        <dbReference type="Proteomes" id="UP000075391"/>
    </source>
</evidence>
<dbReference type="InterPro" id="IPR000073">
    <property type="entry name" value="AB_hydrolase_1"/>
</dbReference>
<dbReference type="EMBL" id="LUKF01000016">
    <property type="protein sequence ID" value="KYG62251.1"/>
    <property type="molecule type" value="Genomic_DNA"/>
</dbReference>
<feature type="chain" id="PRO_5007572867" description="AB hydrolase-1 domain-containing protein" evidence="1">
    <location>
        <begin position="21"/>
        <end position="251"/>
    </location>
</feature>
<dbReference type="AlphaFoldDB" id="A0A150WHE6"/>
<dbReference type="InterPro" id="IPR052897">
    <property type="entry name" value="Sec-Metab_Biosynth_Hydrolase"/>
</dbReference>
<proteinExistence type="predicted"/>
<evidence type="ECO:0000256" key="1">
    <source>
        <dbReference type="SAM" id="SignalP"/>
    </source>
</evidence>
<dbReference type="InterPro" id="IPR029058">
    <property type="entry name" value="AB_hydrolase_fold"/>
</dbReference>
<feature type="signal peptide" evidence="1">
    <location>
        <begin position="1"/>
        <end position="20"/>
    </location>
</feature>
<accession>A0A150WHE6</accession>
<feature type="domain" description="AB hydrolase-1" evidence="2">
    <location>
        <begin position="28"/>
        <end position="241"/>
    </location>
</feature>
<sequence>MRNILSIFILSFLLVPWAQALVPTDHTIVLVHGAFADATASWSRVTTMLQERGFKVVAVQNPLTSFADDVAATERALANVKGPVVLVGHSWGGFVITQAGSKPNVHALVYVAAFAPSEGQSVLDLTKDYPASPGFGQLVIDSFGYGTLTEMGMKKYFAQDLPRKTTSLMFATQIPTAATSFAEKATIASWKTKPSWYVVAETDHMIQPALQKAMASKIGATTTAYPGSHVIMQSQPLRVVNAILAAAGVDK</sequence>
<comment type="caution">
    <text evidence="3">The sequence shown here is derived from an EMBL/GenBank/DDBJ whole genome shotgun (WGS) entry which is preliminary data.</text>
</comment>
<dbReference type="RefSeq" id="WP_063244351.1">
    <property type="nucleotide sequence ID" value="NZ_LUKF01000016.1"/>
</dbReference>
<evidence type="ECO:0000313" key="3">
    <source>
        <dbReference type="EMBL" id="KYG62251.1"/>
    </source>
</evidence>
<protein>
    <recommendedName>
        <fullName evidence="2">AB hydrolase-1 domain-containing protein</fullName>
    </recommendedName>
</protein>
<gene>
    <name evidence="3" type="ORF">AZI85_07170</name>
</gene>
<dbReference type="PANTHER" id="PTHR37017">
    <property type="entry name" value="AB HYDROLASE-1 DOMAIN-CONTAINING PROTEIN-RELATED"/>
    <property type="match status" value="1"/>
</dbReference>
<dbReference type="PANTHER" id="PTHR37017:SF11">
    <property type="entry name" value="ESTERASE_LIPASE_THIOESTERASE DOMAIN-CONTAINING PROTEIN"/>
    <property type="match status" value="1"/>
</dbReference>
<keyword evidence="1" id="KW-0732">Signal</keyword>
<dbReference type="Gene3D" id="3.40.50.1820">
    <property type="entry name" value="alpha/beta hydrolase"/>
    <property type="match status" value="1"/>
</dbReference>